<evidence type="ECO:0000313" key="5">
    <source>
        <dbReference type="Proteomes" id="UP001139150"/>
    </source>
</evidence>
<dbReference type="PANTHER" id="PTHR48081:SF8">
    <property type="entry name" value="ALPHA_BETA HYDROLASE FOLD-3 DOMAIN-CONTAINING PROTEIN-RELATED"/>
    <property type="match status" value="1"/>
</dbReference>
<protein>
    <submittedName>
        <fullName evidence="4">Alpha/beta hydrolase</fullName>
    </submittedName>
</protein>
<dbReference type="Pfam" id="PF07859">
    <property type="entry name" value="Abhydrolase_3"/>
    <property type="match status" value="1"/>
</dbReference>
<dbReference type="AlphaFoldDB" id="A0A9X2CT64"/>
<evidence type="ECO:0000313" key="4">
    <source>
        <dbReference type="EMBL" id="MCL7747679.1"/>
    </source>
</evidence>
<dbReference type="Gene3D" id="3.40.50.1820">
    <property type="entry name" value="alpha/beta hydrolase"/>
    <property type="match status" value="1"/>
</dbReference>
<dbReference type="InterPro" id="IPR050300">
    <property type="entry name" value="GDXG_lipolytic_enzyme"/>
</dbReference>
<dbReference type="InterPro" id="IPR029058">
    <property type="entry name" value="AB_hydrolase_fold"/>
</dbReference>
<dbReference type="Proteomes" id="UP001139150">
    <property type="component" value="Unassembled WGS sequence"/>
</dbReference>
<dbReference type="EMBL" id="JAKRYL010000010">
    <property type="protein sequence ID" value="MCL7747679.1"/>
    <property type="molecule type" value="Genomic_DNA"/>
</dbReference>
<organism evidence="4 5">
    <name type="scientific">Halalkalibacter alkaliphilus</name>
    <dbReference type="NCBI Taxonomy" id="2917993"/>
    <lineage>
        <taxon>Bacteria</taxon>
        <taxon>Bacillati</taxon>
        <taxon>Bacillota</taxon>
        <taxon>Bacilli</taxon>
        <taxon>Bacillales</taxon>
        <taxon>Bacillaceae</taxon>
        <taxon>Halalkalibacter</taxon>
    </lineage>
</organism>
<reference evidence="4" key="1">
    <citation type="submission" date="2022-02" db="EMBL/GenBank/DDBJ databases">
        <title>Halalkalibacter sp. nov. isolated from Lonar Lake, India.</title>
        <authorList>
            <person name="Joshi A."/>
            <person name="Thite S."/>
            <person name="Lodha T."/>
        </authorList>
    </citation>
    <scope>NUCLEOTIDE SEQUENCE</scope>
    <source>
        <strain evidence="4">MEB205</strain>
    </source>
</reference>
<accession>A0A9X2CT64</accession>
<dbReference type="GO" id="GO:0016787">
    <property type="term" value="F:hydrolase activity"/>
    <property type="evidence" value="ECO:0007669"/>
    <property type="project" value="UniProtKB-KW"/>
</dbReference>
<dbReference type="SUPFAM" id="SSF53474">
    <property type="entry name" value="alpha/beta-Hydrolases"/>
    <property type="match status" value="1"/>
</dbReference>
<dbReference type="InterPro" id="IPR013094">
    <property type="entry name" value="AB_hydrolase_3"/>
</dbReference>
<name>A0A9X2CT64_9BACI</name>
<keyword evidence="5" id="KW-1185">Reference proteome</keyword>
<evidence type="ECO:0000256" key="1">
    <source>
        <dbReference type="ARBA" id="ARBA00010515"/>
    </source>
</evidence>
<proteinExistence type="inferred from homology"/>
<evidence type="ECO:0000259" key="3">
    <source>
        <dbReference type="Pfam" id="PF07859"/>
    </source>
</evidence>
<comment type="caution">
    <text evidence="4">The sequence shown here is derived from an EMBL/GenBank/DDBJ whole genome shotgun (WGS) entry which is preliminary data.</text>
</comment>
<evidence type="ECO:0000256" key="2">
    <source>
        <dbReference type="ARBA" id="ARBA00022801"/>
    </source>
</evidence>
<sequence>MTLDPQVKIILDQIEKAGNPPKSKLSCEEARKTAGLSQSVGWPEVGKVADRTIPGPEGEIPVRIYTPHGRGPFPALVYFHGGGWVLGDLNSSDVSCRLLTNGANCVVISVDYRLAPEHKFPAAVSDCYSATKWIVDNASLIQVDPERVAVGGDSAGGNLAAVIALMAREKAGPSLSYQLLIYPITNYDYDSNSYRENATGYMLTMDSMIWYWNHYLPNEKEGNSPYASPLKADDLRGLPPTLIITAEYDPLRDEGEAYAERLKEAGVPVEVTRYGGMIHGFFTMPEVIDKGKIAIEQAVTALKNAFSK</sequence>
<keyword evidence="2 4" id="KW-0378">Hydrolase</keyword>
<comment type="similarity">
    <text evidence="1">Belongs to the 'GDXG' lipolytic enzyme family.</text>
</comment>
<gene>
    <name evidence="4" type="ORF">MF646_11170</name>
</gene>
<feature type="domain" description="Alpha/beta hydrolase fold-3" evidence="3">
    <location>
        <begin position="76"/>
        <end position="282"/>
    </location>
</feature>
<dbReference type="FunFam" id="3.40.50.1820:FF:000089">
    <property type="entry name" value="Alpha/beta hydrolase"/>
    <property type="match status" value="1"/>
</dbReference>
<dbReference type="PANTHER" id="PTHR48081">
    <property type="entry name" value="AB HYDROLASE SUPERFAMILY PROTEIN C4A8.06C"/>
    <property type="match status" value="1"/>
</dbReference>
<dbReference type="RefSeq" id="WP_250096577.1">
    <property type="nucleotide sequence ID" value="NZ_JAKRYL010000010.1"/>
</dbReference>